<gene>
    <name evidence="2" type="ORF">FA13DRAFT_1713744</name>
</gene>
<dbReference type="Proteomes" id="UP000298030">
    <property type="component" value="Unassembled WGS sequence"/>
</dbReference>
<feature type="compositionally biased region" description="Pro residues" evidence="1">
    <location>
        <begin position="57"/>
        <end position="71"/>
    </location>
</feature>
<feature type="region of interest" description="Disordered" evidence="1">
    <location>
        <begin position="57"/>
        <end position="89"/>
    </location>
</feature>
<sequence length="251" mass="28188">MGQHTPIRGAFPTALDFEESMMLPPIPFRSPPARGRTPDLGGQFFTFPSQGYQPGLVPPPLVRHQPVPLPPSASSEPTPINSKSQRLDQGGHMPHTLINAWILRYTSYPQLDTRLNQFQRLDRKTGLVVGICERPVQLEGYEARDLLGAPQLVPQHLILFFTARLRKNFFTLRVYTLTKMSDTAQSIAELLDELEPRGFPCPDPVQLEVHHLAKLGRGRVQDFVRIFENGGYGANGAATWTNQDAYTETYK</sequence>
<comment type="caution">
    <text evidence="2">The sequence shown here is derived from an EMBL/GenBank/DDBJ whole genome shotgun (WGS) entry which is preliminary data.</text>
</comment>
<evidence type="ECO:0000313" key="2">
    <source>
        <dbReference type="EMBL" id="TEB25672.1"/>
    </source>
</evidence>
<accession>A0A4Y7SV45</accession>
<evidence type="ECO:0000313" key="3">
    <source>
        <dbReference type="Proteomes" id="UP000298030"/>
    </source>
</evidence>
<dbReference type="EMBL" id="QPFP01000054">
    <property type="protein sequence ID" value="TEB25672.1"/>
    <property type="molecule type" value="Genomic_DNA"/>
</dbReference>
<keyword evidence="3" id="KW-1185">Reference proteome</keyword>
<feature type="compositionally biased region" description="Polar residues" evidence="1">
    <location>
        <begin position="72"/>
        <end position="84"/>
    </location>
</feature>
<evidence type="ECO:0000256" key="1">
    <source>
        <dbReference type="SAM" id="MobiDB-lite"/>
    </source>
</evidence>
<dbReference type="AlphaFoldDB" id="A0A4Y7SV45"/>
<proteinExistence type="predicted"/>
<protein>
    <submittedName>
        <fullName evidence="2">Uncharacterized protein</fullName>
    </submittedName>
</protein>
<name>A0A4Y7SV45_COPMI</name>
<organism evidence="2 3">
    <name type="scientific">Coprinellus micaceus</name>
    <name type="common">Glistening ink-cap mushroom</name>
    <name type="synonym">Coprinus micaceus</name>
    <dbReference type="NCBI Taxonomy" id="71717"/>
    <lineage>
        <taxon>Eukaryota</taxon>
        <taxon>Fungi</taxon>
        <taxon>Dikarya</taxon>
        <taxon>Basidiomycota</taxon>
        <taxon>Agaricomycotina</taxon>
        <taxon>Agaricomycetes</taxon>
        <taxon>Agaricomycetidae</taxon>
        <taxon>Agaricales</taxon>
        <taxon>Agaricineae</taxon>
        <taxon>Psathyrellaceae</taxon>
        <taxon>Coprinellus</taxon>
    </lineage>
</organism>
<reference evidence="2 3" key="1">
    <citation type="journal article" date="2019" name="Nat. Ecol. Evol.">
        <title>Megaphylogeny resolves global patterns of mushroom evolution.</title>
        <authorList>
            <person name="Varga T."/>
            <person name="Krizsan K."/>
            <person name="Foldi C."/>
            <person name="Dima B."/>
            <person name="Sanchez-Garcia M."/>
            <person name="Sanchez-Ramirez S."/>
            <person name="Szollosi G.J."/>
            <person name="Szarkandi J.G."/>
            <person name="Papp V."/>
            <person name="Albert L."/>
            <person name="Andreopoulos W."/>
            <person name="Angelini C."/>
            <person name="Antonin V."/>
            <person name="Barry K.W."/>
            <person name="Bougher N.L."/>
            <person name="Buchanan P."/>
            <person name="Buyck B."/>
            <person name="Bense V."/>
            <person name="Catcheside P."/>
            <person name="Chovatia M."/>
            <person name="Cooper J."/>
            <person name="Damon W."/>
            <person name="Desjardin D."/>
            <person name="Finy P."/>
            <person name="Geml J."/>
            <person name="Haridas S."/>
            <person name="Hughes K."/>
            <person name="Justo A."/>
            <person name="Karasinski D."/>
            <person name="Kautmanova I."/>
            <person name="Kiss B."/>
            <person name="Kocsube S."/>
            <person name="Kotiranta H."/>
            <person name="LaButti K.M."/>
            <person name="Lechner B.E."/>
            <person name="Liimatainen K."/>
            <person name="Lipzen A."/>
            <person name="Lukacs Z."/>
            <person name="Mihaltcheva S."/>
            <person name="Morgado L.N."/>
            <person name="Niskanen T."/>
            <person name="Noordeloos M.E."/>
            <person name="Ohm R.A."/>
            <person name="Ortiz-Santana B."/>
            <person name="Ovrebo C."/>
            <person name="Racz N."/>
            <person name="Riley R."/>
            <person name="Savchenko A."/>
            <person name="Shiryaev A."/>
            <person name="Soop K."/>
            <person name="Spirin V."/>
            <person name="Szebenyi C."/>
            <person name="Tomsovsky M."/>
            <person name="Tulloss R.E."/>
            <person name="Uehling J."/>
            <person name="Grigoriev I.V."/>
            <person name="Vagvolgyi C."/>
            <person name="Papp T."/>
            <person name="Martin F.M."/>
            <person name="Miettinen O."/>
            <person name="Hibbett D.S."/>
            <person name="Nagy L.G."/>
        </authorList>
    </citation>
    <scope>NUCLEOTIDE SEQUENCE [LARGE SCALE GENOMIC DNA]</scope>
    <source>
        <strain evidence="2 3">FP101781</strain>
    </source>
</reference>